<dbReference type="InterPro" id="IPR000845">
    <property type="entry name" value="Nucleoside_phosphorylase_d"/>
</dbReference>
<evidence type="ECO:0000313" key="2">
    <source>
        <dbReference type="EMBL" id="HFC97315.1"/>
    </source>
</evidence>
<proteinExistence type="predicted"/>
<dbReference type="Gene3D" id="3.40.50.1580">
    <property type="entry name" value="Nucleoside phosphorylase domain"/>
    <property type="match status" value="1"/>
</dbReference>
<dbReference type="AlphaFoldDB" id="A0A7C3CM96"/>
<feature type="domain" description="Nucleoside phosphorylase" evidence="1">
    <location>
        <begin position="8"/>
        <end position="140"/>
    </location>
</feature>
<dbReference type="GO" id="GO:0003824">
    <property type="term" value="F:catalytic activity"/>
    <property type="evidence" value="ECO:0007669"/>
    <property type="project" value="InterPro"/>
</dbReference>
<dbReference type="PANTHER" id="PTHR43691:SF6">
    <property type="entry name" value="AMP NUCLEOSIDASE"/>
    <property type="match status" value="1"/>
</dbReference>
<gene>
    <name evidence="2" type="ORF">ENJ40_02490</name>
</gene>
<dbReference type="InterPro" id="IPR035994">
    <property type="entry name" value="Nucleoside_phosphorylase_sf"/>
</dbReference>
<evidence type="ECO:0000259" key="1">
    <source>
        <dbReference type="Pfam" id="PF01048"/>
    </source>
</evidence>
<comment type="caution">
    <text evidence="2">The sequence shown here is derived from an EMBL/GenBank/DDBJ whole genome shotgun (WGS) entry which is preliminary data.</text>
</comment>
<dbReference type="EMBL" id="DRMH01000023">
    <property type="protein sequence ID" value="HFC97315.1"/>
    <property type="molecule type" value="Genomic_DNA"/>
</dbReference>
<dbReference type="PANTHER" id="PTHR43691">
    <property type="entry name" value="URIDINE PHOSPHORYLASE"/>
    <property type="match status" value="1"/>
</dbReference>
<dbReference type="SUPFAM" id="SSF53167">
    <property type="entry name" value="Purine and uridine phosphorylases"/>
    <property type="match status" value="1"/>
</dbReference>
<dbReference type="GO" id="GO:0009116">
    <property type="term" value="P:nucleoside metabolic process"/>
    <property type="evidence" value="ECO:0007669"/>
    <property type="project" value="InterPro"/>
</dbReference>
<reference evidence="2" key="1">
    <citation type="journal article" date="2020" name="mSystems">
        <title>Genome- and Community-Level Interaction Insights into Carbon Utilization and Element Cycling Functions of Hydrothermarchaeota in Hydrothermal Sediment.</title>
        <authorList>
            <person name="Zhou Z."/>
            <person name="Liu Y."/>
            <person name="Xu W."/>
            <person name="Pan J."/>
            <person name="Luo Z.H."/>
            <person name="Li M."/>
        </authorList>
    </citation>
    <scope>NUCLEOTIDE SEQUENCE [LARGE SCALE GENOMIC DNA]</scope>
    <source>
        <strain evidence="2">HyVt-483</strain>
    </source>
</reference>
<protein>
    <recommendedName>
        <fullName evidence="1">Nucleoside phosphorylase domain-containing protein</fullName>
    </recommendedName>
</protein>
<name>A0A7C3CM96_9BACT</name>
<organism evidence="2">
    <name type="scientific">Thermosulfurimonas dismutans</name>
    <dbReference type="NCBI Taxonomy" id="999894"/>
    <lineage>
        <taxon>Bacteria</taxon>
        <taxon>Pseudomonadati</taxon>
        <taxon>Thermodesulfobacteriota</taxon>
        <taxon>Thermodesulfobacteria</taxon>
        <taxon>Thermodesulfobacteriales</taxon>
        <taxon>Thermodesulfobacteriaceae</taxon>
        <taxon>Thermosulfurimonas</taxon>
    </lineage>
</organism>
<sequence>MLLENLVAAGVREVWVWGWCGSLREELSPGTILVPEKALSAEGTSAYYLPGTRALFPEPELVALWKKLLSRVPVRSFSGTVVSTDAPYREDESFRRRFRKQALAVDMECSALFAAAQKLGIKLAAALLVTDRLSPEGHETLPPSVRRKIFETLLPAFRRIMQEGPGPETARAPKTT</sequence>
<dbReference type="Proteomes" id="UP000886043">
    <property type="component" value="Unassembled WGS sequence"/>
</dbReference>
<accession>A0A7C3CM96</accession>
<dbReference type="Pfam" id="PF01048">
    <property type="entry name" value="PNP_UDP_1"/>
    <property type="match status" value="1"/>
</dbReference>
<dbReference type="GO" id="GO:0005829">
    <property type="term" value="C:cytosol"/>
    <property type="evidence" value="ECO:0007669"/>
    <property type="project" value="TreeGrafter"/>
</dbReference>